<keyword evidence="3" id="KW-1185">Reference proteome</keyword>
<protein>
    <submittedName>
        <fullName evidence="2">MSHA biogenesis protein MshJ</fullName>
    </submittedName>
</protein>
<reference evidence="2 3" key="1">
    <citation type="submission" date="2019-03" db="EMBL/GenBank/DDBJ databases">
        <title>Genomic Encyclopedia of Type Strains, Phase IV (KMG-IV): sequencing the most valuable type-strain genomes for metagenomic binning, comparative biology and taxonomic classification.</title>
        <authorList>
            <person name="Goeker M."/>
        </authorList>
    </citation>
    <scope>NUCLEOTIDE SEQUENCE [LARGE SCALE GENOMIC DNA]</scope>
    <source>
        <strain evidence="2 3">DSM 103923</strain>
    </source>
</reference>
<keyword evidence="1" id="KW-1133">Transmembrane helix</keyword>
<dbReference type="Gene3D" id="3.30.70.60">
    <property type="match status" value="1"/>
</dbReference>
<evidence type="ECO:0000256" key="1">
    <source>
        <dbReference type="SAM" id="Phobius"/>
    </source>
</evidence>
<evidence type="ECO:0000313" key="2">
    <source>
        <dbReference type="EMBL" id="TCS71894.1"/>
    </source>
</evidence>
<dbReference type="AlphaFoldDB" id="A0A4R3JXG8"/>
<keyword evidence="1" id="KW-0472">Membrane</keyword>
<keyword evidence="1" id="KW-0812">Transmembrane</keyword>
<proteinExistence type="predicted"/>
<dbReference type="Proteomes" id="UP000295135">
    <property type="component" value="Unassembled WGS sequence"/>
</dbReference>
<dbReference type="OrthoDB" id="9151209at2"/>
<accession>A0A4R3JXG8</accession>
<name>A0A4R3JXG8_9PROT</name>
<sequence>MKTWSDLAAKIDGRTTRERVILFLILLAALYALADLALFTPQARERKQIELKMTEYRRRITLSEDVLNQAVARADPAALARQRLEAARQVLAARSKALEGLSSRLIPPQEMPKLLQALSQRQADIRLVSLRTLQAEAVGALAAAQPGGLYRHGVELTLEGSYAGFAAYLERVERLPYGVYWGGLELDATAYPKLTMKLTLYTLSQDKAWLAV</sequence>
<comment type="caution">
    <text evidence="2">The sequence shown here is derived from an EMBL/GenBank/DDBJ whole genome shotgun (WGS) entry which is preliminary data.</text>
</comment>
<dbReference type="InterPro" id="IPR014717">
    <property type="entry name" value="Transl_elong_EF1B/ribsomal_bS6"/>
</dbReference>
<dbReference type="EMBL" id="SLZY01000007">
    <property type="protein sequence ID" value="TCS71894.1"/>
    <property type="molecule type" value="Genomic_DNA"/>
</dbReference>
<feature type="transmembrane region" description="Helical" evidence="1">
    <location>
        <begin position="20"/>
        <end position="39"/>
    </location>
</feature>
<dbReference type="RefSeq" id="WP_126463719.1">
    <property type="nucleotide sequence ID" value="NZ_AP018721.1"/>
</dbReference>
<organism evidence="2 3">
    <name type="scientific">Sulfuritortus calidifontis</name>
    <dbReference type="NCBI Taxonomy" id="1914471"/>
    <lineage>
        <taxon>Bacteria</taxon>
        <taxon>Pseudomonadati</taxon>
        <taxon>Pseudomonadota</taxon>
        <taxon>Betaproteobacteria</taxon>
        <taxon>Nitrosomonadales</taxon>
        <taxon>Thiobacillaceae</taxon>
        <taxon>Sulfuritortus</taxon>
    </lineage>
</organism>
<evidence type="ECO:0000313" key="3">
    <source>
        <dbReference type="Proteomes" id="UP000295135"/>
    </source>
</evidence>
<gene>
    <name evidence="2" type="ORF">EDC61_10732</name>
</gene>